<dbReference type="AlphaFoldDB" id="A0A1I0FLY8"/>
<keyword evidence="2" id="KW-1185">Reference proteome</keyword>
<evidence type="ECO:0000313" key="2">
    <source>
        <dbReference type="Proteomes" id="UP000242642"/>
    </source>
</evidence>
<dbReference type="RefSeq" id="WP_177168685.1">
    <property type="nucleotide sequence ID" value="NZ_FOHV01000044.1"/>
</dbReference>
<accession>A0A1I0FLY8</accession>
<reference evidence="2" key="1">
    <citation type="submission" date="2016-10" db="EMBL/GenBank/DDBJ databases">
        <authorList>
            <person name="Varghese N."/>
            <person name="Submissions S."/>
        </authorList>
    </citation>
    <scope>NUCLEOTIDE SEQUENCE [LARGE SCALE GENOMIC DNA]</scope>
    <source>
        <strain evidence="2">DSM 18579</strain>
    </source>
</reference>
<dbReference type="EMBL" id="FOHV01000044">
    <property type="protein sequence ID" value="SET59242.1"/>
    <property type="molecule type" value="Genomic_DNA"/>
</dbReference>
<name>A0A1I0FLY8_9GAMM</name>
<dbReference type="Proteomes" id="UP000242642">
    <property type="component" value="Unassembled WGS sequence"/>
</dbReference>
<proteinExistence type="predicted"/>
<organism evidence="1 2">
    <name type="scientific">Thorsellia anophelis DSM 18579</name>
    <dbReference type="NCBI Taxonomy" id="1123402"/>
    <lineage>
        <taxon>Bacteria</taxon>
        <taxon>Pseudomonadati</taxon>
        <taxon>Pseudomonadota</taxon>
        <taxon>Gammaproteobacteria</taxon>
        <taxon>Enterobacterales</taxon>
        <taxon>Thorselliaceae</taxon>
        <taxon>Thorsellia</taxon>
    </lineage>
</organism>
<gene>
    <name evidence="1" type="ORF">SAMN02583745_02811</name>
</gene>
<sequence length="58" mass="6524">MDLSLLFKATMKLPLEWDITDIVTDQSHLKMNISLTYLPKECASEVCKTSSEIISGFS</sequence>
<protein>
    <submittedName>
        <fullName evidence="1">Uncharacterized protein</fullName>
    </submittedName>
</protein>
<evidence type="ECO:0000313" key="1">
    <source>
        <dbReference type="EMBL" id="SET59242.1"/>
    </source>
</evidence>